<organism evidence="8 9">
    <name type="scientific">Photobacterium gaetbulicola</name>
    <dbReference type="NCBI Taxonomy" id="1295392"/>
    <lineage>
        <taxon>Bacteria</taxon>
        <taxon>Pseudomonadati</taxon>
        <taxon>Pseudomonadota</taxon>
        <taxon>Gammaproteobacteria</taxon>
        <taxon>Vibrionales</taxon>
        <taxon>Vibrionaceae</taxon>
        <taxon>Photobacterium</taxon>
    </lineage>
</organism>
<evidence type="ECO:0000256" key="3">
    <source>
        <dbReference type="ARBA" id="ARBA00022679"/>
    </source>
</evidence>
<keyword evidence="1 6" id="KW-0963">Cytoplasm</keyword>
<accession>A0A0B9GYK5</accession>
<evidence type="ECO:0000256" key="1">
    <source>
        <dbReference type="ARBA" id="ARBA00022490"/>
    </source>
</evidence>
<dbReference type="InterPro" id="IPR029063">
    <property type="entry name" value="SAM-dependent_MTases_sf"/>
</dbReference>
<evidence type="ECO:0000259" key="7">
    <source>
        <dbReference type="Pfam" id="PF05175"/>
    </source>
</evidence>
<name>A0A0B9GYK5_9GAMM</name>
<dbReference type="GO" id="GO:0032259">
    <property type="term" value="P:methylation"/>
    <property type="evidence" value="ECO:0007669"/>
    <property type="project" value="UniProtKB-KW"/>
</dbReference>
<feature type="domain" description="Methyltransferase small" evidence="7">
    <location>
        <begin position="36"/>
        <end position="124"/>
    </location>
</feature>
<dbReference type="Proteomes" id="UP000031278">
    <property type="component" value="Unassembled WGS sequence"/>
</dbReference>
<dbReference type="PANTHER" id="PTHR47739:SF1">
    <property type="entry name" value="TRNA1(VAL) (ADENINE(37)-N6)-METHYLTRANSFERASE"/>
    <property type="match status" value="1"/>
</dbReference>
<evidence type="ECO:0000256" key="4">
    <source>
        <dbReference type="ARBA" id="ARBA00022691"/>
    </source>
</evidence>
<dbReference type="Pfam" id="PF05175">
    <property type="entry name" value="MTS"/>
    <property type="match status" value="1"/>
</dbReference>
<evidence type="ECO:0000256" key="5">
    <source>
        <dbReference type="ARBA" id="ARBA00022694"/>
    </source>
</evidence>
<evidence type="ECO:0000256" key="2">
    <source>
        <dbReference type="ARBA" id="ARBA00022603"/>
    </source>
</evidence>
<dbReference type="SUPFAM" id="SSF53335">
    <property type="entry name" value="S-adenosyl-L-methionine-dependent methyltransferases"/>
    <property type="match status" value="1"/>
</dbReference>
<dbReference type="RefSeq" id="WP_039467090.1">
    <property type="nucleotide sequence ID" value="NZ_JWLZ01000195.1"/>
</dbReference>
<evidence type="ECO:0000313" key="8">
    <source>
        <dbReference type="EMBL" id="KHT61712.1"/>
    </source>
</evidence>
<evidence type="ECO:0000313" key="9">
    <source>
        <dbReference type="Proteomes" id="UP000031278"/>
    </source>
</evidence>
<sequence length="238" mass="25510">MAKGFTFKQFHVNDHGCGMPVSTDGVMLGAWAELPASGQILDVGTGSGLLALMAAQRTADHGNVITAIEIDDGAAQAARRNFADSPWAERIGLAHQTVQEWANQQPAGSVAAIVCNPPYFNHGEQAGCQARATARHTDTLPHHELLAAIRHLLSPSGVASLILPVYEGEQLIESARAHQLFCQRVCEVKTTERKAPGRLLIALTAGPSAQLNEQLVIHQNGVYSQAFVALTKAFYLKM</sequence>
<dbReference type="PROSITE" id="PS00092">
    <property type="entry name" value="N6_MTASE"/>
    <property type="match status" value="1"/>
</dbReference>
<dbReference type="InterPro" id="IPR007848">
    <property type="entry name" value="Small_mtfrase_dom"/>
</dbReference>
<dbReference type="Gene3D" id="3.40.50.150">
    <property type="entry name" value="Vaccinia Virus protein VP39"/>
    <property type="match status" value="1"/>
</dbReference>
<dbReference type="HAMAP" id="MF_01872">
    <property type="entry name" value="tRNA_methyltr_YfiC"/>
    <property type="match status" value="1"/>
</dbReference>
<dbReference type="AlphaFoldDB" id="A0A0B9GYK5"/>
<dbReference type="GO" id="GO:0016430">
    <property type="term" value="F:tRNA (adenine-N6)-methyltransferase activity"/>
    <property type="evidence" value="ECO:0007669"/>
    <property type="project" value="UniProtKB-UniRule"/>
</dbReference>
<dbReference type="PANTHER" id="PTHR47739">
    <property type="entry name" value="TRNA1(VAL) (ADENINE(37)-N6)-METHYLTRANSFERASE"/>
    <property type="match status" value="1"/>
</dbReference>
<proteinExistence type="inferred from homology"/>
<dbReference type="EC" id="2.1.1.223" evidence="6"/>
<reference evidence="8 9" key="1">
    <citation type="submission" date="2014-12" db="EMBL/GenBank/DDBJ databases">
        <title>Genome sequencing of Photobacterium gaetbulicola AD005a.</title>
        <authorList>
            <person name="Adrian T.G.S."/>
            <person name="Chan K.G."/>
        </authorList>
    </citation>
    <scope>NUCLEOTIDE SEQUENCE [LARGE SCALE GENOMIC DNA]</scope>
    <source>
        <strain evidence="8 9">AD005a</strain>
    </source>
</reference>
<keyword evidence="4 6" id="KW-0949">S-adenosyl-L-methionine</keyword>
<protein>
    <recommendedName>
        <fullName evidence="6">tRNA1(Val) (adenine(37)-N6)-methyltransferase</fullName>
        <ecNumber evidence="6">2.1.1.223</ecNumber>
    </recommendedName>
    <alternativeName>
        <fullName evidence="6">tRNA m6A37 methyltransferase</fullName>
    </alternativeName>
</protein>
<comment type="catalytic activity">
    <reaction evidence="6">
        <text>adenosine(37) in tRNA1(Val) + S-adenosyl-L-methionine = N(6)-methyladenosine(37) in tRNA1(Val) + S-adenosyl-L-homocysteine + H(+)</text>
        <dbReference type="Rhea" id="RHEA:43160"/>
        <dbReference type="Rhea" id="RHEA-COMP:10369"/>
        <dbReference type="Rhea" id="RHEA-COMP:10370"/>
        <dbReference type="ChEBI" id="CHEBI:15378"/>
        <dbReference type="ChEBI" id="CHEBI:57856"/>
        <dbReference type="ChEBI" id="CHEBI:59789"/>
        <dbReference type="ChEBI" id="CHEBI:74411"/>
        <dbReference type="ChEBI" id="CHEBI:74449"/>
        <dbReference type="EC" id="2.1.1.223"/>
    </reaction>
</comment>
<comment type="function">
    <text evidence="6">Specifically methylates the adenine in position 37 of tRNA(1)(Val) (anticodon cmo5UAC).</text>
</comment>
<evidence type="ECO:0000256" key="6">
    <source>
        <dbReference type="HAMAP-Rule" id="MF_01872"/>
    </source>
</evidence>
<dbReference type="GO" id="GO:0003676">
    <property type="term" value="F:nucleic acid binding"/>
    <property type="evidence" value="ECO:0007669"/>
    <property type="project" value="InterPro"/>
</dbReference>
<dbReference type="InterPro" id="IPR050210">
    <property type="entry name" value="tRNA_Adenine-N(6)_MTase"/>
</dbReference>
<comment type="subcellular location">
    <subcellularLocation>
        <location evidence="6">Cytoplasm</location>
    </subcellularLocation>
</comment>
<comment type="caution">
    <text evidence="8">The sequence shown here is derived from an EMBL/GenBank/DDBJ whole genome shotgun (WGS) entry which is preliminary data.</text>
</comment>
<keyword evidence="3 6" id="KW-0808">Transferase</keyword>
<keyword evidence="5 6" id="KW-0819">tRNA processing</keyword>
<dbReference type="GO" id="GO:0008033">
    <property type="term" value="P:tRNA processing"/>
    <property type="evidence" value="ECO:0007669"/>
    <property type="project" value="UniProtKB-UniRule"/>
</dbReference>
<keyword evidence="2 6" id="KW-0489">Methyltransferase</keyword>
<gene>
    <name evidence="8" type="ORF">RJ45_21185</name>
</gene>
<dbReference type="GO" id="GO:0005737">
    <property type="term" value="C:cytoplasm"/>
    <property type="evidence" value="ECO:0007669"/>
    <property type="project" value="UniProtKB-SubCell"/>
</dbReference>
<dbReference type="EMBL" id="JWLZ01000195">
    <property type="protein sequence ID" value="KHT61712.1"/>
    <property type="molecule type" value="Genomic_DNA"/>
</dbReference>
<dbReference type="CDD" id="cd02440">
    <property type="entry name" value="AdoMet_MTases"/>
    <property type="match status" value="1"/>
</dbReference>
<dbReference type="InterPro" id="IPR002052">
    <property type="entry name" value="DNA_methylase_N6_adenine_CS"/>
</dbReference>
<comment type="similarity">
    <text evidence="6">Belongs to the methyltransferase superfamily. tRNA (adenine-N(6)-)-methyltransferase family.</text>
</comment>
<dbReference type="InterPro" id="IPR022882">
    <property type="entry name" value="tRNA_adenine-N6_MeTrfase"/>
</dbReference>